<keyword evidence="1" id="KW-1133">Transmembrane helix</keyword>
<evidence type="ECO:0000256" key="1">
    <source>
        <dbReference type="SAM" id="Phobius"/>
    </source>
</evidence>
<sequence>MEEDNAAHIASHGTPLCAKAWTAYVGTALLALILFGAVLPLAFKWTELAAAAVLVASALLVGYRVLAIRSYQLYYDDVGVWLYHGILPWAKGVAGVKWRDMDEATFVPSFWSWLSRSYTIRIGHRFTKDSEILLGQMANGKDAVGVLNARHQELIRANALV</sequence>
<gene>
    <name evidence="2" type="ORF">SAMN02982985_03819</name>
</gene>
<keyword evidence="3" id="KW-1185">Reference proteome</keyword>
<evidence type="ECO:0000313" key="3">
    <source>
        <dbReference type="Proteomes" id="UP000199470"/>
    </source>
</evidence>
<reference evidence="2 3" key="1">
    <citation type="submission" date="2016-10" db="EMBL/GenBank/DDBJ databases">
        <authorList>
            <person name="de Groot N.N."/>
        </authorList>
    </citation>
    <scope>NUCLEOTIDE SEQUENCE [LARGE SCALE GENOMIC DNA]</scope>
    <source>
        <strain evidence="2 3">ATCC 43154</strain>
    </source>
</reference>
<dbReference type="RefSeq" id="WP_093389295.1">
    <property type="nucleotide sequence ID" value="NZ_FOTW01000018.1"/>
</dbReference>
<dbReference type="OrthoDB" id="9154303at2"/>
<dbReference type="Proteomes" id="UP000199470">
    <property type="component" value="Unassembled WGS sequence"/>
</dbReference>
<organism evidence="2 3">
    <name type="scientific">Rugamonas rubra</name>
    <dbReference type="NCBI Taxonomy" id="758825"/>
    <lineage>
        <taxon>Bacteria</taxon>
        <taxon>Pseudomonadati</taxon>
        <taxon>Pseudomonadota</taxon>
        <taxon>Betaproteobacteria</taxon>
        <taxon>Burkholderiales</taxon>
        <taxon>Oxalobacteraceae</taxon>
        <taxon>Telluria group</taxon>
        <taxon>Rugamonas</taxon>
    </lineage>
</organism>
<evidence type="ECO:0008006" key="4">
    <source>
        <dbReference type="Google" id="ProtNLM"/>
    </source>
</evidence>
<feature type="transmembrane region" description="Helical" evidence="1">
    <location>
        <begin position="48"/>
        <end position="66"/>
    </location>
</feature>
<proteinExistence type="predicted"/>
<keyword evidence="1" id="KW-0472">Membrane</keyword>
<dbReference type="AlphaFoldDB" id="A0A1I4Q9U7"/>
<protein>
    <recommendedName>
        <fullName evidence="4">PH domain-containing protein</fullName>
    </recommendedName>
</protein>
<evidence type="ECO:0000313" key="2">
    <source>
        <dbReference type="EMBL" id="SFM36370.1"/>
    </source>
</evidence>
<dbReference type="STRING" id="758825.SAMN02982985_03819"/>
<feature type="transmembrane region" description="Helical" evidence="1">
    <location>
        <begin position="21"/>
        <end position="42"/>
    </location>
</feature>
<name>A0A1I4Q9U7_9BURK</name>
<keyword evidence="1" id="KW-0812">Transmembrane</keyword>
<dbReference type="EMBL" id="FOTW01000018">
    <property type="protein sequence ID" value="SFM36370.1"/>
    <property type="molecule type" value="Genomic_DNA"/>
</dbReference>
<accession>A0A1I4Q9U7</accession>